<dbReference type="GO" id="GO:0008810">
    <property type="term" value="F:cellulase activity"/>
    <property type="evidence" value="ECO:0007669"/>
    <property type="project" value="UniProtKB-EC"/>
</dbReference>
<evidence type="ECO:0000256" key="3">
    <source>
        <dbReference type="ARBA" id="ARBA00012601"/>
    </source>
</evidence>
<dbReference type="NCBIfam" id="NF008305">
    <property type="entry name" value="PRK11097.1"/>
    <property type="match status" value="1"/>
</dbReference>
<dbReference type="SUPFAM" id="SSF48208">
    <property type="entry name" value="Six-hairpin glycosidases"/>
    <property type="match status" value="1"/>
</dbReference>
<evidence type="ECO:0000256" key="7">
    <source>
        <dbReference type="ARBA" id="ARBA00023326"/>
    </source>
</evidence>
<evidence type="ECO:0000256" key="1">
    <source>
        <dbReference type="ARBA" id="ARBA00000966"/>
    </source>
</evidence>
<keyword evidence="7" id="KW-0119">Carbohydrate metabolism</keyword>
<dbReference type="GO" id="GO:0030245">
    <property type="term" value="P:cellulose catabolic process"/>
    <property type="evidence" value="ECO:0007669"/>
    <property type="project" value="UniProtKB-KW"/>
</dbReference>
<comment type="similarity">
    <text evidence="2">Belongs to the glycosyl hydrolase 8 (cellulase D) family.</text>
</comment>
<dbReference type="InterPro" id="IPR008928">
    <property type="entry name" value="6-hairpin_glycosidase_sf"/>
</dbReference>
<gene>
    <name evidence="9" type="ORF">Acaty_c0516</name>
</gene>
<evidence type="ECO:0000256" key="6">
    <source>
        <dbReference type="ARBA" id="ARBA00023295"/>
    </source>
</evidence>
<comment type="catalytic activity">
    <reaction evidence="1">
        <text>Endohydrolysis of (1-&gt;4)-beta-D-glucosidic linkages in cellulose, lichenin and cereal beta-D-glucans.</text>
        <dbReference type="EC" id="3.2.1.4"/>
    </reaction>
</comment>
<dbReference type="HOGENOM" id="CLU_037297_0_0_6"/>
<evidence type="ECO:0000256" key="2">
    <source>
        <dbReference type="ARBA" id="ARBA00009209"/>
    </source>
</evidence>
<dbReference type="AlphaFoldDB" id="A0A059ZWW9"/>
<evidence type="ECO:0000256" key="8">
    <source>
        <dbReference type="SAM" id="SignalP"/>
    </source>
</evidence>
<dbReference type="EMBL" id="CP005986">
    <property type="protein sequence ID" value="AIA54402.1"/>
    <property type="molecule type" value="Genomic_DNA"/>
</dbReference>
<name>A0A059ZWW9_ACICK</name>
<feature type="chain" id="PRO_5001585458" description="cellulase" evidence="8">
    <location>
        <begin position="17"/>
        <end position="368"/>
    </location>
</feature>
<dbReference type="InterPro" id="IPR002037">
    <property type="entry name" value="Glyco_hydro_8"/>
</dbReference>
<accession>A0A059ZWW9</accession>
<dbReference type="Gene3D" id="1.50.10.10">
    <property type="match status" value="1"/>
</dbReference>
<dbReference type="eggNOG" id="COG3405">
    <property type="taxonomic scope" value="Bacteria"/>
</dbReference>
<dbReference type="Pfam" id="PF01270">
    <property type="entry name" value="Glyco_hydro_8"/>
    <property type="match status" value="1"/>
</dbReference>
<proteinExistence type="inferred from homology"/>
<feature type="signal peptide" evidence="8">
    <location>
        <begin position="1"/>
        <end position="16"/>
    </location>
</feature>
<organism evidence="9 10">
    <name type="scientific">Acidithiobacillus caldus (strain ATCC 51756 / DSM 8584 / KU)</name>
    <dbReference type="NCBI Taxonomy" id="637389"/>
    <lineage>
        <taxon>Bacteria</taxon>
        <taxon>Pseudomonadati</taxon>
        <taxon>Pseudomonadota</taxon>
        <taxon>Acidithiobacillia</taxon>
        <taxon>Acidithiobacillales</taxon>
        <taxon>Acidithiobacillaceae</taxon>
        <taxon>Acidithiobacillus</taxon>
    </lineage>
</organism>
<keyword evidence="4 9" id="KW-0378">Hydrolase</keyword>
<dbReference type="RefSeq" id="WP_004870661.1">
    <property type="nucleotide sequence ID" value="NZ_CP005986.1"/>
</dbReference>
<keyword evidence="8" id="KW-0732">Signal</keyword>
<dbReference type="KEGG" id="acz:Acaty_c0516"/>
<dbReference type="Proteomes" id="UP000005522">
    <property type="component" value="Chromosome"/>
</dbReference>
<reference evidence="9 10" key="1">
    <citation type="journal article" date="2009" name="J. Bacteriol.">
        <title>Draft genome sequence of the extremely acidophilic bacterium Acidithiobacillus caldus ATCC 51756 reveals metabolic versatility in the genus Acidithiobacillus.</title>
        <authorList>
            <person name="Valdes J."/>
            <person name="Quatrini R."/>
            <person name="Hallberg K."/>
            <person name="Dopson M."/>
            <person name="Valenzuela P.D."/>
            <person name="Holmes D.S."/>
        </authorList>
    </citation>
    <scope>NUCLEOTIDE SEQUENCE [LARGE SCALE GENOMIC DNA]</scope>
    <source>
        <strain evidence="10">ATCC 51756 / DSM 8584 / KU</strain>
    </source>
</reference>
<keyword evidence="7" id="KW-0624">Polysaccharide degradation</keyword>
<sequence>MLIGLLLLSCSMDARAGPPTWTNLWHGFQNHFMDTQGRVIDPLDGGITTSEGQAYGLFFALVANDRVLFQRILQWTQNNLARGDLSRHLPIWRWGRAADGHWGPLSSESASDADLWLAYTLLSAASLWHDPHYATIAQGLLRQIERHEVVHLNGWGPVLTPGDGPYWRVDDGFVVNPSYLPPFVLAGLAHWDRAGPWSAIYGGLPRLFTFADPHGFAPDWFVLRNHGGFAVAPQGPEGSYNAIRCYLWAGMSARDAVNLAILHALRGMAMLVEKGAPVPEQVDTLDGKTSGHGPPGFAAALLPYLRQLGDTSARERLSDRIYAAWNPSENRFGPHYYDNALALFALGYMDGLYRFHADGTLWVFWAKP</sequence>
<keyword evidence="6 9" id="KW-0326">Glycosidase</keyword>
<evidence type="ECO:0000313" key="10">
    <source>
        <dbReference type="Proteomes" id="UP000005522"/>
    </source>
</evidence>
<dbReference type="EC" id="3.2.1.4" evidence="3"/>
<protein>
    <recommendedName>
        <fullName evidence="3">cellulase</fullName>
        <ecNumber evidence="3">3.2.1.4</ecNumber>
    </recommendedName>
</protein>
<evidence type="ECO:0000313" key="9">
    <source>
        <dbReference type="EMBL" id="AIA54402.1"/>
    </source>
</evidence>
<evidence type="ECO:0000256" key="4">
    <source>
        <dbReference type="ARBA" id="ARBA00022801"/>
    </source>
</evidence>
<evidence type="ECO:0000256" key="5">
    <source>
        <dbReference type="ARBA" id="ARBA00023001"/>
    </source>
</evidence>
<keyword evidence="5" id="KW-0136">Cellulose degradation</keyword>
<dbReference type="InterPro" id="IPR012341">
    <property type="entry name" value="6hp_glycosidase-like_sf"/>
</dbReference>
<dbReference type="PRINTS" id="PR00735">
    <property type="entry name" value="GLHYDRLASE8"/>
</dbReference>